<feature type="transmembrane region" description="Helical" evidence="4">
    <location>
        <begin position="6"/>
        <end position="29"/>
    </location>
</feature>
<dbReference type="OrthoDB" id="1157591at2"/>
<keyword evidence="2" id="KW-0238">DNA-binding</keyword>
<feature type="transmembrane region" description="Helical" evidence="4">
    <location>
        <begin position="137"/>
        <end position="155"/>
    </location>
</feature>
<dbReference type="PROSITE" id="PS00041">
    <property type="entry name" value="HTH_ARAC_FAMILY_1"/>
    <property type="match status" value="1"/>
</dbReference>
<evidence type="ECO:0000256" key="1">
    <source>
        <dbReference type="ARBA" id="ARBA00023015"/>
    </source>
</evidence>
<evidence type="ECO:0000313" key="6">
    <source>
        <dbReference type="EMBL" id="MQP12787.1"/>
    </source>
</evidence>
<dbReference type="PANTHER" id="PTHR43280">
    <property type="entry name" value="ARAC-FAMILY TRANSCRIPTIONAL REGULATOR"/>
    <property type="match status" value="1"/>
</dbReference>
<comment type="caution">
    <text evidence="6">The sequence shown here is derived from an EMBL/GenBank/DDBJ whole genome shotgun (WGS) entry which is preliminary data.</text>
</comment>
<dbReference type="AlphaFoldDB" id="A0A6A7WE76"/>
<feature type="transmembrane region" description="Helical" evidence="4">
    <location>
        <begin position="77"/>
        <end position="101"/>
    </location>
</feature>
<evidence type="ECO:0000313" key="7">
    <source>
        <dbReference type="Proteomes" id="UP000384372"/>
    </source>
</evidence>
<keyword evidence="7" id="KW-1185">Reference proteome</keyword>
<dbReference type="Gene3D" id="1.10.10.60">
    <property type="entry name" value="Homeodomain-like"/>
    <property type="match status" value="2"/>
</dbReference>
<dbReference type="PROSITE" id="PS01124">
    <property type="entry name" value="HTH_ARAC_FAMILY_2"/>
    <property type="match status" value="1"/>
</dbReference>
<evidence type="ECO:0000256" key="2">
    <source>
        <dbReference type="ARBA" id="ARBA00023125"/>
    </source>
</evidence>
<dbReference type="Pfam" id="PF12833">
    <property type="entry name" value="HTH_18"/>
    <property type="match status" value="1"/>
</dbReference>
<dbReference type="SMART" id="SM00342">
    <property type="entry name" value="HTH_ARAC"/>
    <property type="match status" value="1"/>
</dbReference>
<dbReference type="PANTHER" id="PTHR43280:SF28">
    <property type="entry name" value="HTH-TYPE TRANSCRIPTIONAL ACTIVATOR RHAS"/>
    <property type="match status" value="1"/>
</dbReference>
<accession>A0A6A7WE76</accession>
<feature type="transmembrane region" description="Helical" evidence="4">
    <location>
        <begin position="209"/>
        <end position="228"/>
    </location>
</feature>
<dbReference type="GO" id="GO:0003700">
    <property type="term" value="F:DNA-binding transcription factor activity"/>
    <property type="evidence" value="ECO:0007669"/>
    <property type="project" value="InterPro"/>
</dbReference>
<dbReference type="InterPro" id="IPR018062">
    <property type="entry name" value="HTH_AraC-typ_CS"/>
</dbReference>
<dbReference type="InterPro" id="IPR009057">
    <property type="entry name" value="Homeodomain-like_sf"/>
</dbReference>
<feature type="transmembrane region" description="Helical" evidence="4">
    <location>
        <begin position="186"/>
        <end position="203"/>
    </location>
</feature>
<dbReference type="Proteomes" id="UP000384372">
    <property type="component" value="Unassembled WGS sequence"/>
</dbReference>
<reference evidence="6 7" key="1">
    <citation type="submission" date="2019-09" db="EMBL/GenBank/DDBJ databases">
        <title>Distinct polysaccharide growth profiles of human intestinal Prevotella copri isolates.</title>
        <authorList>
            <person name="Fehlner-Peach H."/>
            <person name="Magnabosco C."/>
            <person name="Raghavan V."/>
            <person name="Scher J.U."/>
            <person name="Tett A."/>
            <person name="Cox L.M."/>
            <person name="Gottsegen C."/>
            <person name="Watters A."/>
            <person name="Wiltshire- Gordon J.D."/>
            <person name="Segata N."/>
            <person name="Bonneau R."/>
            <person name="Littman D.R."/>
        </authorList>
    </citation>
    <scope>NUCLEOTIDE SEQUENCE [LARGE SCALE GENOMIC DNA]</scope>
    <source>
        <strain evidence="7">iAQ1173</strain>
    </source>
</reference>
<evidence type="ECO:0000256" key="4">
    <source>
        <dbReference type="SAM" id="Phobius"/>
    </source>
</evidence>
<sequence length="371" mass="43677">MMSPNLFYQDFLLCIGVASLIFGLFLLFFKAPANNIYQPYRRSKSLLAAGYLVMSLNIMFWGITFDDRFTKPDVLDIYNEIIAIYLLYIIFNYALCNLLDHHYLTRRRLLTDAFRWVGVIAISALSMLPLFEKIRWGIAAFISFLLIEYIVSFLYKFRKLYLHNDKVMANYFADDKRRFVAWTNRLILLMVVYGLLAFISIFQGIWFNFFFQCYALVFNFFVVISFLNHCQPYGDIEKAYMEWEEQEKSVCQPEITHSKVVYHLLESKLKIWVAREKYTEPNLTLDSLSTYVGTNHTYLSRFLKETHGVNFSEWVSGLRVSKAKELMRKNPKDKLENVAYLSGFSSLSYFSKVFSHLEGVSPARWRDSMSL</sequence>
<evidence type="ECO:0000256" key="3">
    <source>
        <dbReference type="ARBA" id="ARBA00023163"/>
    </source>
</evidence>
<organism evidence="6 7">
    <name type="scientific">Segatella copri</name>
    <dbReference type="NCBI Taxonomy" id="165179"/>
    <lineage>
        <taxon>Bacteria</taxon>
        <taxon>Pseudomonadati</taxon>
        <taxon>Bacteroidota</taxon>
        <taxon>Bacteroidia</taxon>
        <taxon>Bacteroidales</taxon>
        <taxon>Prevotellaceae</taxon>
        <taxon>Segatella</taxon>
    </lineage>
</organism>
<dbReference type="EMBL" id="VZAD01000097">
    <property type="protein sequence ID" value="MQP12787.1"/>
    <property type="molecule type" value="Genomic_DNA"/>
</dbReference>
<dbReference type="InterPro" id="IPR018060">
    <property type="entry name" value="HTH_AraC"/>
</dbReference>
<gene>
    <name evidence="6" type="ORF">F7D20_12655</name>
</gene>
<keyword evidence="3" id="KW-0804">Transcription</keyword>
<proteinExistence type="predicted"/>
<keyword evidence="4" id="KW-0812">Transmembrane</keyword>
<feature type="transmembrane region" description="Helical" evidence="4">
    <location>
        <begin position="45"/>
        <end position="65"/>
    </location>
</feature>
<keyword evidence="4" id="KW-0472">Membrane</keyword>
<feature type="transmembrane region" description="Helical" evidence="4">
    <location>
        <begin position="113"/>
        <end position="131"/>
    </location>
</feature>
<protein>
    <submittedName>
        <fullName evidence="6">Helix-turn-helix transcriptional regulator</fullName>
    </submittedName>
</protein>
<dbReference type="SUPFAM" id="SSF46689">
    <property type="entry name" value="Homeodomain-like"/>
    <property type="match status" value="1"/>
</dbReference>
<keyword evidence="1" id="KW-0805">Transcription regulation</keyword>
<name>A0A6A7WE76_9BACT</name>
<dbReference type="GO" id="GO:0043565">
    <property type="term" value="F:sequence-specific DNA binding"/>
    <property type="evidence" value="ECO:0007669"/>
    <property type="project" value="InterPro"/>
</dbReference>
<feature type="domain" description="HTH araC/xylS-type" evidence="5">
    <location>
        <begin position="267"/>
        <end position="368"/>
    </location>
</feature>
<keyword evidence="4" id="KW-1133">Transmembrane helix</keyword>
<evidence type="ECO:0000259" key="5">
    <source>
        <dbReference type="PROSITE" id="PS01124"/>
    </source>
</evidence>